<dbReference type="GO" id="GO:0032265">
    <property type="term" value="P:XMP salvage"/>
    <property type="evidence" value="ECO:0007669"/>
    <property type="project" value="UniProtKB-UniRule"/>
</dbReference>
<dbReference type="NCBIfam" id="NF006671">
    <property type="entry name" value="PRK09219.1"/>
    <property type="match status" value="1"/>
</dbReference>
<dbReference type="Gene3D" id="3.40.50.2020">
    <property type="match status" value="1"/>
</dbReference>
<evidence type="ECO:0000259" key="7">
    <source>
        <dbReference type="Pfam" id="PF00156"/>
    </source>
</evidence>
<feature type="domain" description="Phosphoribosyltransferase" evidence="7">
    <location>
        <begin position="26"/>
        <end position="156"/>
    </location>
</feature>
<keyword evidence="2 5" id="KW-0328">Glycosyltransferase</keyword>
<dbReference type="PANTHER" id="PTHR43864">
    <property type="entry name" value="HYPOXANTHINE/GUANINE PHOSPHORIBOSYLTRANSFERASE"/>
    <property type="match status" value="1"/>
</dbReference>
<evidence type="ECO:0000256" key="3">
    <source>
        <dbReference type="ARBA" id="ARBA00022679"/>
    </source>
</evidence>
<dbReference type="EC" id="2.4.2.22" evidence="5 6"/>
<dbReference type="InterPro" id="IPR000836">
    <property type="entry name" value="PRTase_dom"/>
</dbReference>
<keyword evidence="3 5" id="KW-0808">Transferase</keyword>
<evidence type="ECO:0000256" key="6">
    <source>
        <dbReference type="NCBIfam" id="TIGR01744"/>
    </source>
</evidence>
<feature type="binding site" evidence="5">
    <location>
        <position position="20"/>
    </location>
    <ligand>
        <name>xanthine</name>
        <dbReference type="ChEBI" id="CHEBI:17712"/>
    </ligand>
</feature>
<dbReference type="UniPathway" id="UPA00602">
    <property type="reaction ID" value="UER00658"/>
</dbReference>
<dbReference type="SUPFAM" id="SSF53271">
    <property type="entry name" value="PRTase-like"/>
    <property type="match status" value="1"/>
</dbReference>
<name>A0A2I1JWB0_9LACT</name>
<dbReference type="OrthoDB" id="9790678at2"/>
<dbReference type="RefSeq" id="WP_101954663.1">
    <property type="nucleotide sequence ID" value="NZ_PKHE01000022.1"/>
</dbReference>
<dbReference type="AlphaFoldDB" id="A0A2I1JWB0"/>
<protein>
    <recommendedName>
        <fullName evidence="5 6">Xanthine phosphoribosyltransferase</fullName>
        <shortName evidence="5">XPRTase</shortName>
        <ecNumber evidence="5 6">2.4.2.22</ecNumber>
    </recommendedName>
</protein>
<evidence type="ECO:0000256" key="4">
    <source>
        <dbReference type="ARBA" id="ARBA00022726"/>
    </source>
</evidence>
<evidence type="ECO:0000313" key="8">
    <source>
        <dbReference type="EMBL" id="PKY87643.1"/>
    </source>
</evidence>
<dbReference type="GO" id="GO:0005737">
    <property type="term" value="C:cytoplasm"/>
    <property type="evidence" value="ECO:0007669"/>
    <property type="project" value="UniProtKB-SubCell"/>
</dbReference>
<sequence>MELLEQKILKDGKIFQGNILKVDNFLNHQVDVELIDAMGKDFAEHFADAGITRVITLEVSGISMAYTAAKYLGVPMVFAKKIESLTLSDDVYSSKVVSYTKNKEYSIRVDRRFLLPTDRVLIVDDFLAKGEALGGLIDLCEQAGATIAGVGIAIEKVFQGGGPKYREKGYHIYSQAMIDHFTEDSVVFVER</sequence>
<feature type="binding site" evidence="5">
    <location>
        <begin position="128"/>
        <end position="132"/>
    </location>
    <ligand>
        <name>5-phospho-alpha-D-ribose 1-diphosphate</name>
        <dbReference type="ChEBI" id="CHEBI:58017"/>
    </ligand>
</feature>
<comment type="function">
    <text evidence="5">Converts the preformed base xanthine, a product of nucleic acid breakdown, to xanthosine 5'-monophosphate (XMP), so it can be reused for RNA or DNA synthesis.</text>
</comment>
<keyword evidence="1 5" id="KW-0963">Cytoplasm</keyword>
<comment type="caution">
    <text evidence="8">The sequence shown here is derived from an EMBL/GenBank/DDBJ whole genome shotgun (WGS) entry which is preliminary data.</text>
</comment>
<dbReference type="Proteomes" id="UP000234384">
    <property type="component" value="Unassembled WGS sequence"/>
</dbReference>
<dbReference type="Pfam" id="PF00156">
    <property type="entry name" value="Pribosyltran"/>
    <property type="match status" value="1"/>
</dbReference>
<keyword evidence="4 5" id="KW-0660">Purine salvage</keyword>
<reference evidence="8 9" key="1">
    <citation type="submission" date="2017-12" db="EMBL/GenBank/DDBJ databases">
        <title>Phylogenetic diversity of female urinary microbiome.</title>
        <authorList>
            <person name="Thomas-White K."/>
            <person name="Wolfe A.J."/>
        </authorList>
    </citation>
    <scope>NUCLEOTIDE SEQUENCE [LARGE SCALE GENOMIC DNA]</scope>
    <source>
        <strain evidence="8 9">UMB0898</strain>
    </source>
</reference>
<dbReference type="GO" id="GO:0046110">
    <property type="term" value="P:xanthine metabolic process"/>
    <property type="evidence" value="ECO:0007669"/>
    <property type="project" value="UniProtKB-UniRule"/>
</dbReference>
<dbReference type="PANTHER" id="PTHR43864:SF1">
    <property type="entry name" value="XANTHINE PHOSPHORIBOSYLTRANSFERASE"/>
    <property type="match status" value="1"/>
</dbReference>
<feature type="binding site" evidence="5">
    <location>
        <position position="156"/>
    </location>
    <ligand>
        <name>xanthine</name>
        <dbReference type="ChEBI" id="CHEBI:17712"/>
    </ligand>
</feature>
<dbReference type="GO" id="GO:0006166">
    <property type="term" value="P:purine ribonucleoside salvage"/>
    <property type="evidence" value="ECO:0007669"/>
    <property type="project" value="UniProtKB-KW"/>
</dbReference>
<evidence type="ECO:0000256" key="1">
    <source>
        <dbReference type="ARBA" id="ARBA00022490"/>
    </source>
</evidence>
<dbReference type="HAMAP" id="MF_01184">
    <property type="entry name" value="XPRTase"/>
    <property type="match status" value="1"/>
</dbReference>
<comment type="catalytic activity">
    <reaction evidence="5">
        <text>XMP + diphosphate = xanthine + 5-phospho-alpha-D-ribose 1-diphosphate</text>
        <dbReference type="Rhea" id="RHEA:10800"/>
        <dbReference type="ChEBI" id="CHEBI:17712"/>
        <dbReference type="ChEBI" id="CHEBI:33019"/>
        <dbReference type="ChEBI" id="CHEBI:57464"/>
        <dbReference type="ChEBI" id="CHEBI:58017"/>
        <dbReference type="EC" id="2.4.2.22"/>
    </reaction>
</comment>
<comment type="pathway">
    <text evidence="5">Purine metabolism; XMP biosynthesis via salvage pathway; XMP from xanthine: step 1/1.</text>
</comment>
<feature type="binding site" evidence="5">
    <location>
        <position position="27"/>
    </location>
    <ligand>
        <name>xanthine</name>
        <dbReference type="ChEBI" id="CHEBI:17712"/>
    </ligand>
</feature>
<dbReference type="InterPro" id="IPR050118">
    <property type="entry name" value="Pur/Pyrimidine_PRTase"/>
</dbReference>
<comment type="subcellular location">
    <subcellularLocation>
        <location evidence="5">Cytoplasm</location>
    </subcellularLocation>
</comment>
<accession>A0A2I1JWB0</accession>
<dbReference type="EMBL" id="PKHE01000022">
    <property type="protein sequence ID" value="PKY87643.1"/>
    <property type="molecule type" value="Genomic_DNA"/>
</dbReference>
<comment type="subunit">
    <text evidence="5">Homodimer.</text>
</comment>
<evidence type="ECO:0000256" key="2">
    <source>
        <dbReference type="ARBA" id="ARBA00022676"/>
    </source>
</evidence>
<dbReference type="InterPro" id="IPR029057">
    <property type="entry name" value="PRTase-like"/>
</dbReference>
<comment type="similarity">
    <text evidence="5">Belongs to the purine/pyrimidine phosphoribosyltransferase family. Xpt subfamily.</text>
</comment>
<organism evidence="8 9">
    <name type="scientific">Falseniella ignava</name>
    <dbReference type="NCBI Taxonomy" id="137730"/>
    <lineage>
        <taxon>Bacteria</taxon>
        <taxon>Bacillati</taxon>
        <taxon>Bacillota</taxon>
        <taxon>Bacilli</taxon>
        <taxon>Lactobacillales</taxon>
        <taxon>Aerococcaceae</taxon>
        <taxon>Falseniella</taxon>
    </lineage>
</organism>
<gene>
    <name evidence="5" type="primary">xpt</name>
    <name evidence="8" type="ORF">CYJ57_06890</name>
</gene>
<dbReference type="CDD" id="cd06223">
    <property type="entry name" value="PRTases_typeI"/>
    <property type="match status" value="1"/>
</dbReference>
<proteinExistence type="inferred from homology"/>
<dbReference type="GO" id="GO:0000310">
    <property type="term" value="F:xanthine phosphoribosyltransferase activity"/>
    <property type="evidence" value="ECO:0007669"/>
    <property type="project" value="UniProtKB-UniRule"/>
</dbReference>
<dbReference type="InterPro" id="IPR010079">
    <property type="entry name" value="Xanthine_PRibTrfase"/>
</dbReference>
<evidence type="ECO:0000256" key="5">
    <source>
        <dbReference type="HAMAP-Rule" id="MF_01184"/>
    </source>
</evidence>
<evidence type="ECO:0000313" key="9">
    <source>
        <dbReference type="Proteomes" id="UP000234384"/>
    </source>
</evidence>
<dbReference type="NCBIfam" id="TIGR01744">
    <property type="entry name" value="XPRTase"/>
    <property type="match status" value="1"/>
</dbReference>